<reference evidence="2" key="1">
    <citation type="journal article" date="2023" name="Nat. Plants">
        <title>Single-cell RNA sequencing provides a high-resolution roadmap for understanding the multicellular compartmentation of specialized metabolism.</title>
        <authorList>
            <person name="Sun S."/>
            <person name="Shen X."/>
            <person name="Li Y."/>
            <person name="Li Y."/>
            <person name="Wang S."/>
            <person name="Li R."/>
            <person name="Zhang H."/>
            <person name="Shen G."/>
            <person name="Guo B."/>
            <person name="Wei J."/>
            <person name="Xu J."/>
            <person name="St-Pierre B."/>
            <person name="Chen S."/>
            <person name="Sun C."/>
        </authorList>
    </citation>
    <scope>NUCLEOTIDE SEQUENCE [LARGE SCALE GENOMIC DNA]</scope>
</reference>
<evidence type="ECO:0000313" key="2">
    <source>
        <dbReference type="Proteomes" id="UP001060085"/>
    </source>
</evidence>
<sequence>MTTQMNTKLRLVRCPRCKVVLPELPDIPVYRCGGCGTPLQAKHRKSENRATESCHNATDASDKLEPDHITEKKKISCSDEATVPYRGGFSAEASSSRSGDDFRDCNIKQPKDEGFSAELHSSSELSCHENGVFSQELGEPEEMKQEKHIGYLKQDTGEKHEIGDCSSEYHKARSFSDDFPSSMELTSHGTEDSSPELGSRLSLDKDKYSLDHCIMDKIEHGDCETEHDKDSNFLNKVSTSKDKHEEKELSPKFGALGEEGKTINLSQQDYTSAECRESSSLTEIACDKHEKPIAVGEAKEDVDKDPKVDTAESMNIEGSSNKNGAGSIDAAENPLVGRILVENSVSLDNEHLELPQSIIPRGFDRESSLDSFDKVAVENPSSEVGVKHTNSVRSSMTKSYYGYDGSASSSDGNEDPFPSHFAKPPRRKYKHSVFANSNGLHSLDESRVKDSPKNKSEMRYQEILGSGQHDMLSSRSEMEQEARKSSIFEENRHYAMKYRQNNQDDLTESRSYPHLVGNRIRQDEEEPASRLSFIPRYLPGGQGSRIPSSYQQNVFGDHSGFGSPDRPSSKGPDKKELLRIVYELKEELRRTNISKSRYAAGYSGEDIRAPLYYNYLPPMADLCSDLQYSKHPGRCTQVTDLPQMHKVSRMAFSGDAADYRHQVDYSSFRGCPPQDRHFSAQLPSHMRCCNQVHQMDCSGTSYKASCSASSSPLHFRSSQLSLYGRETKSDEQRPPETEMKRHIREKYYSSKRHLMPVAGGIPIVACNHCSELLQLPADFLLYGRRFHRLRCNACRQVMKFSLESGTHLSPKVSDTMTPPPSMVDERDVPIEQGDWVSAFHSSKCPPAEPLSCSDDYGLSFDRSCSTEGENSLMKPLESNTHRNTLSSRGSSFRPSEDRKMKSRMEEESPKMLRSSNENFGSEGSSSKMSSKWGKSSEIEELQPRSGSPLHRLMGYLSPSEVIRP</sequence>
<organism evidence="1 2">
    <name type="scientific">Catharanthus roseus</name>
    <name type="common">Madagascar periwinkle</name>
    <name type="synonym">Vinca rosea</name>
    <dbReference type="NCBI Taxonomy" id="4058"/>
    <lineage>
        <taxon>Eukaryota</taxon>
        <taxon>Viridiplantae</taxon>
        <taxon>Streptophyta</taxon>
        <taxon>Embryophyta</taxon>
        <taxon>Tracheophyta</taxon>
        <taxon>Spermatophyta</taxon>
        <taxon>Magnoliopsida</taxon>
        <taxon>eudicotyledons</taxon>
        <taxon>Gunneridae</taxon>
        <taxon>Pentapetalae</taxon>
        <taxon>asterids</taxon>
        <taxon>lamiids</taxon>
        <taxon>Gentianales</taxon>
        <taxon>Apocynaceae</taxon>
        <taxon>Rauvolfioideae</taxon>
        <taxon>Vinceae</taxon>
        <taxon>Catharanthinae</taxon>
        <taxon>Catharanthus</taxon>
    </lineage>
</organism>
<evidence type="ECO:0000313" key="1">
    <source>
        <dbReference type="EMBL" id="KAI5670358.1"/>
    </source>
</evidence>
<comment type="caution">
    <text evidence="1">The sequence shown here is derived from an EMBL/GenBank/DDBJ whole genome shotgun (WGS) entry which is preliminary data.</text>
</comment>
<name>A0ACC0BCS1_CATRO</name>
<gene>
    <name evidence="1" type="ORF">M9H77_10722</name>
</gene>
<protein>
    <submittedName>
        <fullName evidence="1">Uncharacterized protein</fullName>
    </submittedName>
</protein>
<dbReference type="EMBL" id="CM044703">
    <property type="protein sequence ID" value="KAI5670358.1"/>
    <property type="molecule type" value="Genomic_DNA"/>
</dbReference>
<proteinExistence type="predicted"/>
<accession>A0ACC0BCS1</accession>
<dbReference type="Proteomes" id="UP001060085">
    <property type="component" value="Linkage Group LG03"/>
</dbReference>
<keyword evidence="2" id="KW-1185">Reference proteome</keyword>